<dbReference type="Proteomes" id="UP000094501">
    <property type="component" value="Unassembled WGS sequence"/>
</dbReference>
<sequence length="198" mass="21777">MAQGGAPDVLADTWSPGCAAAIWQRRPQAGLLEWLEALPPESLPETRLVLRPDQVESRLEALCAPRGTTDASYGSLLAGDIGILARLFARIMKTDKVTLRLDVLHDNACRKFHLDHVPARLLCTYRGRGTEYGRSHAGEDPREIRRLPTGAVGLFRGRLWPGPEHSGIVHRSPQIAGLGETRLLLVIDPAKEDDERPS</sequence>
<name>A0A1E3W0Q5_9HYPH</name>
<dbReference type="OrthoDB" id="5342505at2"/>
<dbReference type="Pfam" id="PF08856">
    <property type="entry name" value="DUF1826"/>
    <property type="match status" value="1"/>
</dbReference>
<evidence type="ECO:0000313" key="2">
    <source>
        <dbReference type="Proteomes" id="UP000094501"/>
    </source>
</evidence>
<keyword evidence="2" id="KW-1185">Reference proteome</keyword>
<organism evidence="1 2">
    <name type="scientific">Methyloceanibacter methanicus</name>
    <dbReference type="NCBI Taxonomy" id="1774968"/>
    <lineage>
        <taxon>Bacteria</taxon>
        <taxon>Pseudomonadati</taxon>
        <taxon>Pseudomonadota</taxon>
        <taxon>Alphaproteobacteria</taxon>
        <taxon>Hyphomicrobiales</taxon>
        <taxon>Hyphomicrobiaceae</taxon>
        <taxon>Methyloceanibacter</taxon>
    </lineage>
</organism>
<dbReference type="AlphaFoldDB" id="A0A1E3W0Q5"/>
<reference evidence="1 2" key="1">
    <citation type="journal article" date="2016" name="Environ. Microbiol.">
        <title>New Methyloceanibacter diversity from North Sea sediments includes methanotroph containing solely the soluble methane monooxygenase.</title>
        <authorList>
            <person name="Vekeman B."/>
            <person name="Kerckhof F.M."/>
            <person name="Cremers G."/>
            <person name="de Vos P."/>
            <person name="Vandamme P."/>
            <person name="Boon N."/>
            <person name="Op den Camp H.J."/>
            <person name="Heylen K."/>
        </authorList>
    </citation>
    <scope>NUCLEOTIDE SEQUENCE [LARGE SCALE GENOMIC DNA]</scope>
    <source>
        <strain evidence="1 2">R-67174</strain>
    </source>
</reference>
<dbReference type="STRING" id="1774968.AUC68_07355"/>
<gene>
    <name evidence="1" type="ORF">AUC68_07355</name>
</gene>
<protein>
    <recommendedName>
        <fullName evidence="3">DUF1826 domain-containing protein</fullName>
    </recommendedName>
</protein>
<evidence type="ECO:0008006" key="3">
    <source>
        <dbReference type="Google" id="ProtNLM"/>
    </source>
</evidence>
<proteinExistence type="predicted"/>
<dbReference type="InterPro" id="IPR014955">
    <property type="entry name" value="DUF1826"/>
</dbReference>
<accession>A0A1E3W0Q5</accession>
<dbReference type="EMBL" id="LPWG01000012">
    <property type="protein sequence ID" value="ODR99091.1"/>
    <property type="molecule type" value="Genomic_DNA"/>
</dbReference>
<comment type="caution">
    <text evidence="1">The sequence shown here is derived from an EMBL/GenBank/DDBJ whole genome shotgun (WGS) entry which is preliminary data.</text>
</comment>
<evidence type="ECO:0000313" key="1">
    <source>
        <dbReference type="EMBL" id="ODR99091.1"/>
    </source>
</evidence>